<dbReference type="Gene3D" id="3.80.10.10">
    <property type="entry name" value="Ribonuclease Inhibitor"/>
    <property type="match status" value="1"/>
</dbReference>
<dbReference type="PANTHER" id="PTHR38926:SF5">
    <property type="entry name" value="F-BOX AND LEUCINE-RICH REPEAT PROTEIN 6"/>
    <property type="match status" value="1"/>
</dbReference>
<dbReference type="PROSITE" id="PS50181">
    <property type="entry name" value="FBOX"/>
    <property type="match status" value="1"/>
</dbReference>
<dbReference type="OrthoDB" id="2280271at2759"/>
<dbReference type="Pfam" id="PF12937">
    <property type="entry name" value="F-box-like"/>
    <property type="match status" value="1"/>
</dbReference>
<evidence type="ECO:0000313" key="3">
    <source>
        <dbReference type="Proteomes" id="UP000053815"/>
    </source>
</evidence>
<dbReference type="AlphaFoldDB" id="A0A0C9MKU2"/>
<dbReference type="InterPro" id="IPR036047">
    <property type="entry name" value="F-box-like_dom_sf"/>
</dbReference>
<accession>A0A0C9MKU2</accession>
<evidence type="ECO:0000313" key="2">
    <source>
        <dbReference type="EMBL" id="GAN03727.1"/>
    </source>
</evidence>
<dbReference type="Proteomes" id="UP000053815">
    <property type="component" value="Unassembled WGS sequence"/>
</dbReference>
<protein>
    <recommendedName>
        <fullName evidence="1">F-box domain-containing protein</fullName>
    </recommendedName>
</protein>
<organism evidence="2">
    <name type="scientific">Mucor ambiguus</name>
    <dbReference type="NCBI Taxonomy" id="91626"/>
    <lineage>
        <taxon>Eukaryota</taxon>
        <taxon>Fungi</taxon>
        <taxon>Fungi incertae sedis</taxon>
        <taxon>Mucoromycota</taxon>
        <taxon>Mucoromycotina</taxon>
        <taxon>Mucoromycetes</taxon>
        <taxon>Mucorales</taxon>
        <taxon>Mucorineae</taxon>
        <taxon>Mucoraceae</taxon>
        <taxon>Mucor</taxon>
    </lineage>
</organism>
<sequence length="542" mass="62340">MNRLPLEIYNQITSYLTYNEKRKLLLVCRYWHNMIKNGNLFNNFAIKGHHKFKAAALFFENNISHRKQVRSLRLNNSEVGLDYVLNVPAHFPYIKDFVWTHYGAHQDETAINTHTKVIADYWNSLTSFGEVNRHLLSTEILKHGGFRSLTKLTVSFHFRGTSCSSLVQQLANAPQLTHIEFAFPNMALVDLEQLHLNVPQLEILYLSGVVQEEDDSLEGHGLEVVRIADRLTTLRMRNMSSARGGFVLTNAWMSYMAAKYRRLERLTIDGAGMTRGRQDYFESRLKDIVAACPHLTTYKVNLFPMTSRIVSAMDSSQVKLKRVDLIDDTTEDQIQHLLYSRQCHSLETITMNNTQLAPDVLFNALEGFAKLKHVEIECRQRQSVSLDVVLQKLRCLETLKLSTWHIWLDKHAVHTIQTRLRSLVLEKSDIDTADGDVMAFLASTCPNLSKLSIQGQIQDSDKTVFRVEFPYHYFTSIKLDIFGNKYYRVSNQQQTRWYQFCGRKLLGSHQDNQAIPKDQPHVTIVYKGSANLKIGGTDIPNL</sequence>
<keyword evidence="3" id="KW-1185">Reference proteome</keyword>
<dbReference type="SMART" id="SM00256">
    <property type="entry name" value="FBOX"/>
    <property type="match status" value="1"/>
</dbReference>
<dbReference type="PANTHER" id="PTHR38926">
    <property type="entry name" value="F-BOX DOMAIN CONTAINING PROTEIN, EXPRESSED"/>
    <property type="match status" value="1"/>
</dbReference>
<evidence type="ECO:0000259" key="1">
    <source>
        <dbReference type="PROSITE" id="PS50181"/>
    </source>
</evidence>
<feature type="domain" description="F-box" evidence="1">
    <location>
        <begin position="1"/>
        <end position="44"/>
    </location>
</feature>
<gene>
    <name evidence="2" type="ORF">MAM1_0047c03182</name>
</gene>
<dbReference type="InterPro" id="IPR001810">
    <property type="entry name" value="F-box_dom"/>
</dbReference>
<dbReference type="EMBL" id="DF836336">
    <property type="protein sequence ID" value="GAN03727.1"/>
    <property type="molecule type" value="Genomic_DNA"/>
</dbReference>
<name>A0A0C9MKU2_9FUNG</name>
<proteinExistence type="predicted"/>
<dbReference type="SUPFAM" id="SSF52047">
    <property type="entry name" value="RNI-like"/>
    <property type="match status" value="2"/>
</dbReference>
<dbReference type="SUPFAM" id="SSF81383">
    <property type="entry name" value="F-box domain"/>
    <property type="match status" value="1"/>
</dbReference>
<reference evidence="2" key="1">
    <citation type="submission" date="2014-09" db="EMBL/GenBank/DDBJ databases">
        <title>Draft genome sequence of an oleaginous Mucoromycotina fungus Mucor ambiguus NBRC6742.</title>
        <authorList>
            <person name="Takeda I."/>
            <person name="Yamane N."/>
            <person name="Morita T."/>
            <person name="Tamano K."/>
            <person name="Machida M."/>
            <person name="Baker S."/>
            <person name="Koike H."/>
        </authorList>
    </citation>
    <scope>NUCLEOTIDE SEQUENCE</scope>
    <source>
        <strain evidence="2">NBRC 6742</strain>
    </source>
</reference>
<dbReference type="InterPro" id="IPR032675">
    <property type="entry name" value="LRR_dom_sf"/>
</dbReference>